<feature type="transmembrane region" description="Helical" evidence="1">
    <location>
        <begin position="156"/>
        <end position="175"/>
    </location>
</feature>
<gene>
    <name evidence="2" type="ORF">FB567DRAFT_537169</name>
</gene>
<sequence>MSNHASHSANEPIATPKGLGVLAATIANIAAVTVGVDASDTVAIQCIGGRSIGKYFVFNGAVQLSARYNGMRSAFQEDNEIFVPQQVGGISHLDLRTADYDRLLTNVESRFQALVTPAARVNLGPHVFPGIPVNHYLVEKMTLPIWKWSFRRKGVITTYFCAFCALLPMLIIALVRLGLGFSMVPELLYAIIFALISAYGGYLLDVKREVTYIQIKENDISPSLGALWVRTLNRATAGPPTSAHEAVRNVATGHVRKNDNTLLVPVMAFMPTFEYSAAEWVFLLTNLRGPLLTMPYVMAADPHHRWLVAYGIAAFAQASLQNAYAKSFLAEAKPYKVDWFRRLPYDNYREEFPRYRMRLEVD</sequence>
<feature type="transmembrane region" description="Helical" evidence="1">
    <location>
        <begin position="187"/>
        <end position="204"/>
    </location>
</feature>
<keyword evidence="3" id="KW-1185">Reference proteome</keyword>
<dbReference type="EMBL" id="JAGMVJ010000022">
    <property type="protein sequence ID" value="KAH7073149.1"/>
    <property type="molecule type" value="Genomic_DNA"/>
</dbReference>
<reference evidence="2" key="1">
    <citation type="journal article" date="2021" name="Nat. Commun.">
        <title>Genetic determinants of endophytism in the Arabidopsis root mycobiome.</title>
        <authorList>
            <person name="Mesny F."/>
            <person name="Miyauchi S."/>
            <person name="Thiergart T."/>
            <person name="Pickel B."/>
            <person name="Atanasova L."/>
            <person name="Karlsson M."/>
            <person name="Huettel B."/>
            <person name="Barry K.W."/>
            <person name="Haridas S."/>
            <person name="Chen C."/>
            <person name="Bauer D."/>
            <person name="Andreopoulos W."/>
            <person name="Pangilinan J."/>
            <person name="LaButti K."/>
            <person name="Riley R."/>
            <person name="Lipzen A."/>
            <person name="Clum A."/>
            <person name="Drula E."/>
            <person name="Henrissat B."/>
            <person name="Kohler A."/>
            <person name="Grigoriev I.V."/>
            <person name="Martin F.M."/>
            <person name="Hacquard S."/>
        </authorList>
    </citation>
    <scope>NUCLEOTIDE SEQUENCE</scope>
    <source>
        <strain evidence="2">MPI-SDFR-AT-0120</strain>
    </source>
</reference>
<name>A0A8K0QWW0_9PLEO</name>
<protein>
    <submittedName>
        <fullName evidence="2">Uncharacterized protein</fullName>
    </submittedName>
</protein>
<keyword evidence="1" id="KW-0812">Transmembrane</keyword>
<organism evidence="2 3">
    <name type="scientific">Paraphoma chrysanthemicola</name>
    <dbReference type="NCBI Taxonomy" id="798071"/>
    <lineage>
        <taxon>Eukaryota</taxon>
        <taxon>Fungi</taxon>
        <taxon>Dikarya</taxon>
        <taxon>Ascomycota</taxon>
        <taxon>Pezizomycotina</taxon>
        <taxon>Dothideomycetes</taxon>
        <taxon>Pleosporomycetidae</taxon>
        <taxon>Pleosporales</taxon>
        <taxon>Pleosporineae</taxon>
        <taxon>Phaeosphaeriaceae</taxon>
        <taxon>Paraphoma</taxon>
    </lineage>
</organism>
<keyword evidence="1" id="KW-0472">Membrane</keyword>
<dbReference type="OrthoDB" id="5300893at2759"/>
<keyword evidence="1" id="KW-1133">Transmembrane helix</keyword>
<evidence type="ECO:0000313" key="2">
    <source>
        <dbReference type="EMBL" id="KAH7073149.1"/>
    </source>
</evidence>
<accession>A0A8K0QWW0</accession>
<comment type="caution">
    <text evidence="2">The sequence shown here is derived from an EMBL/GenBank/DDBJ whole genome shotgun (WGS) entry which is preliminary data.</text>
</comment>
<dbReference type="Proteomes" id="UP000813461">
    <property type="component" value="Unassembled WGS sequence"/>
</dbReference>
<evidence type="ECO:0000313" key="3">
    <source>
        <dbReference type="Proteomes" id="UP000813461"/>
    </source>
</evidence>
<proteinExistence type="predicted"/>
<dbReference type="AlphaFoldDB" id="A0A8K0QWW0"/>
<evidence type="ECO:0000256" key="1">
    <source>
        <dbReference type="SAM" id="Phobius"/>
    </source>
</evidence>